<reference evidence="13 14" key="1">
    <citation type="journal article" date="2023" name="Plants (Basel)">
        <title>Bridging the Gap: Combining Genomics and Transcriptomics Approaches to Understand Stylosanthes scabra, an Orphan Legume from the Brazilian Caatinga.</title>
        <authorList>
            <person name="Ferreira-Neto J.R.C."/>
            <person name="da Silva M.D."/>
            <person name="Binneck E."/>
            <person name="de Melo N.F."/>
            <person name="da Silva R.H."/>
            <person name="de Melo A.L.T.M."/>
            <person name="Pandolfi V."/>
            <person name="Bustamante F.O."/>
            <person name="Brasileiro-Vidal A.C."/>
            <person name="Benko-Iseppon A.M."/>
        </authorList>
    </citation>
    <scope>NUCLEOTIDE SEQUENCE [LARGE SCALE GENOMIC DNA]</scope>
    <source>
        <tissue evidence="13">Leaves</tissue>
    </source>
</reference>
<accession>A0ABU6ULG1</accession>
<keyword evidence="14" id="KW-1185">Reference proteome</keyword>
<keyword evidence="6" id="KW-0347">Helicase</keyword>
<organism evidence="13 14">
    <name type="scientific">Stylosanthes scabra</name>
    <dbReference type="NCBI Taxonomy" id="79078"/>
    <lineage>
        <taxon>Eukaryota</taxon>
        <taxon>Viridiplantae</taxon>
        <taxon>Streptophyta</taxon>
        <taxon>Embryophyta</taxon>
        <taxon>Tracheophyta</taxon>
        <taxon>Spermatophyta</taxon>
        <taxon>Magnoliopsida</taxon>
        <taxon>eudicotyledons</taxon>
        <taxon>Gunneridae</taxon>
        <taxon>Pentapetalae</taxon>
        <taxon>rosids</taxon>
        <taxon>fabids</taxon>
        <taxon>Fabales</taxon>
        <taxon>Fabaceae</taxon>
        <taxon>Papilionoideae</taxon>
        <taxon>50 kb inversion clade</taxon>
        <taxon>dalbergioids sensu lato</taxon>
        <taxon>Dalbergieae</taxon>
        <taxon>Pterocarpus clade</taxon>
        <taxon>Stylosanthes</taxon>
    </lineage>
</organism>
<dbReference type="Pfam" id="PF13639">
    <property type="entry name" value="zf-RING_2"/>
    <property type="match status" value="1"/>
</dbReference>
<comment type="similarity">
    <text evidence="1">Belongs to the SNF2/RAD54 helicase family. RAD16 subfamily.</text>
</comment>
<evidence type="ECO:0000256" key="3">
    <source>
        <dbReference type="ARBA" id="ARBA00022741"/>
    </source>
</evidence>
<dbReference type="Proteomes" id="UP001341840">
    <property type="component" value="Unassembled WGS sequence"/>
</dbReference>
<evidence type="ECO:0000313" key="14">
    <source>
        <dbReference type="Proteomes" id="UP001341840"/>
    </source>
</evidence>
<keyword evidence="4 9" id="KW-0863">Zinc-finger</keyword>
<proteinExistence type="inferred from homology"/>
<dbReference type="SUPFAM" id="SSF57850">
    <property type="entry name" value="RING/U-box"/>
    <property type="match status" value="1"/>
</dbReference>
<dbReference type="Gene3D" id="3.30.40.10">
    <property type="entry name" value="Zinc/RING finger domain, C3HC4 (zinc finger)"/>
    <property type="match status" value="1"/>
</dbReference>
<evidence type="ECO:0000256" key="2">
    <source>
        <dbReference type="ARBA" id="ARBA00022723"/>
    </source>
</evidence>
<dbReference type="InterPro" id="IPR000330">
    <property type="entry name" value="SNF2_N"/>
</dbReference>
<dbReference type="Gene3D" id="3.40.50.10810">
    <property type="entry name" value="Tandem AAA-ATPase domain"/>
    <property type="match status" value="1"/>
</dbReference>
<sequence>MEQIQDYFDDDQDQDQDFEDHQKLLGYVNAEIRNPKNDTGNVNDSEIMTLVGVSSDAIEVYNKHSLPVGTVTGDIPKALYPLIKSGQISIEGISPARTNMNLRFEITIQIVIYTPVYSSRFLTDYISETKVQLITPNDAEFTLSAPVKETAALKRFKEVDAIFRRLGEELSAKERVPEALEPPESIVRTKLLQHQKEGLWWLVTREESEEVPPFWEETTEGGKEQFLNWLTKESTCVKPEPLKGGILADEMGLGKTLTLLSLIALDKGKGDGDSGESNATLVVCPVSVFSTWISQLEEHIVPGSLSYYKYYGGDRTKKAEDLMNFDLVLTSYSTMASEEPDVESPVKKVVWRRIILDEAHTIKDPAAGKSKMVTKLNARRRWAVTGTPIQNGSVDLFSLMVFLRFEPFNTRVHWRRFLQRPINQRLDSGLQRLKVLMAAISLRRTKDEGLLGLPPKTIETHYVELNAEERQLYNEAKEKATLLLTSFEYDRFKFHDVLSKLLRLRQICTDSALCTEELPTAFKDVSNKPHLLQKFVEKLQEENFECPICLFPKEDLVITKCAHVFCRACLLKALENQPGLCSYCRGSLGKSDLFSPIDLAPAAQFTRLSSKGRALIKFLQESREEKPAAKSVVFTQFRKLLVLLETPLKAAGFKTLRLDGSMSADQRTKVINEFQGSESDGATVLLATLRASGAGINLTAASTVYFMEPWWSPAVEGQAMDRVHRIGQKEAVKIVRLVAKNSIEERILMMLKEKKQVIAMDPSKERITDSGGMTYDNLKFLLFAPY</sequence>
<dbReference type="InterPro" id="IPR038718">
    <property type="entry name" value="SNF2-like_sf"/>
</dbReference>
<feature type="domain" description="Helicase C-terminal" evidence="12">
    <location>
        <begin position="611"/>
        <end position="766"/>
    </location>
</feature>
<dbReference type="PROSITE" id="PS50089">
    <property type="entry name" value="ZF_RING_2"/>
    <property type="match status" value="1"/>
</dbReference>
<evidence type="ECO:0000256" key="8">
    <source>
        <dbReference type="ARBA" id="ARBA00022840"/>
    </source>
</evidence>
<feature type="domain" description="RING-type" evidence="10">
    <location>
        <begin position="546"/>
        <end position="585"/>
    </location>
</feature>
<evidence type="ECO:0000256" key="7">
    <source>
        <dbReference type="ARBA" id="ARBA00022833"/>
    </source>
</evidence>
<dbReference type="SMART" id="SM00490">
    <property type="entry name" value="HELICc"/>
    <property type="match status" value="1"/>
</dbReference>
<dbReference type="InterPro" id="IPR014001">
    <property type="entry name" value="Helicase_ATP-bd"/>
</dbReference>
<keyword evidence="7" id="KW-0862">Zinc</keyword>
<evidence type="ECO:0000259" key="12">
    <source>
        <dbReference type="PROSITE" id="PS51194"/>
    </source>
</evidence>
<name>A0ABU6ULG1_9FABA</name>
<protein>
    <submittedName>
        <fullName evidence="13">Uncharacterized protein</fullName>
    </submittedName>
</protein>
<dbReference type="SMART" id="SM00487">
    <property type="entry name" value="DEXDc"/>
    <property type="match status" value="1"/>
</dbReference>
<dbReference type="SUPFAM" id="SSF52540">
    <property type="entry name" value="P-loop containing nucleoside triphosphate hydrolases"/>
    <property type="match status" value="2"/>
</dbReference>
<dbReference type="InterPro" id="IPR017907">
    <property type="entry name" value="Znf_RING_CS"/>
</dbReference>
<dbReference type="PROSITE" id="PS51194">
    <property type="entry name" value="HELICASE_CTER"/>
    <property type="match status" value="1"/>
</dbReference>
<dbReference type="SMART" id="SM00184">
    <property type="entry name" value="RING"/>
    <property type="match status" value="1"/>
</dbReference>
<dbReference type="EMBL" id="JASCZI010121522">
    <property type="protein sequence ID" value="MED6162091.1"/>
    <property type="molecule type" value="Genomic_DNA"/>
</dbReference>
<dbReference type="InterPro" id="IPR050628">
    <property type="entry name" value="SNF2_RAD54_helicase_TF"/>
</dbReference>
<evidence type="ECO:0000259" key="11">
    <source>
        <dbReference type="PROSITE" id="PS51192"/>
    </source>
</evidence>
<dbReference type="InterPro" id="IPR027417">
    <property type="entry name" value="P-loop_NTPase"/>
</dbReference>
<keyword evidence="5" id="KW-0378">Hydrolase</keyword>
<keyword evidence="3" id="KW-0547">Nucleotide-binding</keyword>
<gene>
    <name evidence="13" type="ORF">PIB30_067052</name>
</gene>
<evidence type="ECO:0000313" key="13">
    <source>
        <dbReference type="EMBL" id="MED6162091.1"/>
    </source>
</evidence>
<evidence type="ECO:0000256" key="6">
    <source>
        <dbReference type="ARBA" id="ARBA00022806"/>
    </source>
</evidence>
<dbReference type="Pfam" id="PF00271">
    <property type="entry name" value="Helicase_C"/>
    <property type="match status" value="1"/>
</dbReference>
<evidence type="ECO:0000259" key="10">
    <source>
        <dbReference type="PROSITE" id="PS50089"/>
    </source>
</evidence>
<dbReference type="InterPro" id="IPR013083">
    <property type="entry name" value="Znf_RING/FYVE/PHD"/>
</dbReference>
<dbReference type="Gene3D" id="3.40.50.300">
    <property type="entry name" value="P-loop containing nucleotide triphosphate hydrolases"/>
    <property type="match status" value="1"/>
</dbReference>
<evidence type="ECO:0000256" key="4">
    <source>
        <dbReference type="ARBA" id="ARBA00022771"/>
    </source>
</evidence>
<evidence type="ECO:0000256" key="1">
    <source>
        <dbReference type="ARBA" id="ARBA00008438"/>
    </source>
</evidence>
<dbReference type="CDD" id="cd18793">
    <property type="entry name" value="SF2_C_SNF"/>
    <property type="match status" value="1"/>
</dbReference>
<keyword evidence="2" id="KW-0479">Metal-binding</keyword>
<evidence type="ECO:0000256" key="9">
    <source>
        <dbReference type="PROSITE-ProRule" id="PRU00175"/>
    </source>
</evidence>
<evidence type="ECO:0000256" key="5">
    <source>
        <dbReference type="ARBA" id="ARBA00022801"/>
    </source>
</evidence>
<dbReference type="Pfam" id="PF00176">
    <property type="entry name" value="SNF2-rel_dom"/>
    <property type="match status" value="1"/>
</dbReference>
<dbReference type="InterPro" id="IPR001841">
    <property type="entry name" value="Znf_RING"/>
</dbReference>
<dbReference type="InterPro" id="IPR001650">
    <property type="entry name" value="Helicase_C-like"/>
</dbReference>
<dbReference type="PROSITE" id="PS51192">
    <property type="entry name" value="HELICASE_ATP_BIND_1"/>
    <property type="match status" value="1"/>
</dbReference>
<dbReference type="PANTHER" id="PTHR45626:SF17">
    <property type="entry name" value="HELICASE-LIKE TRANSCRIPTION FACTOR"/>
    <property type="match status" value="1"/>
</dbReference>
<dbReference type="PANTHER" id="PTHR45626">
    <property type="entry name" value="TRANSCRIPTION TERMINATION FACTOR 2-RELATED"/>
    <property type="match status" value="1"/>
</dbReference>
<comment type="caution">
    <text evidence="13">The sequence shown here is derived from an EMBL/GenBank/DDBJ whole genome shotgun (WGS) entry which is preliminary data.</text>
</comment>
<dbReference type="PROSITE" id="PS00518">
    <property type="entry name" value="ZF_RING_1"/>
    <property type="match status" value="1"/>
</dbReference>
<feature type="domain" description="Helicase ATP-binding" evidence="11">
    <location>
        <begin position="236"/>
        <end position="406"/>
    </location>
</feature>
<dbReference type="InterPro" id="IPR049730">
    <property type="entry name" value="SNF2/RAD54-like_C"/>
</dbReference>
<keyword evidence="8" id="KW-0067">ATP-binding</keyword>